<gene>
    <name evidence="1" type="ORF">A2319_03475</name>
</gene>
<reference evidence="1 2" key="1">
    <citation type="journal article" date="2016" name="Nat. Commun.">
        <title>Thousands of microbial genomes shed light on interconnected biogeochemical processes in an aquifer system.</title>
        <authorList>
            <person name="Anantharaman K."/>
            <person name="Brown C.T."/>
            <person name="Hug L.A."/>
            <person name="Sharon I."/>
            <person name="Castelle C.J."/>
            <person name="Probst A.J."/>
            <person name="Thomas B.C."/>
            <person name="Singh A."/>
            <person name="Wilkins M.J."/>
            <person name="Karaoz U."/>
            <person name="Brodie E.L."/>
            <person name="Williams K.H."/>
            <person name="Hubbard S.S."/>
            <person name="Banfield J.F."/>
        </authorList>
    </citation>
    <scope>NUCLEOTIDE SEQUENCE [LARGE SCALE GENOMIC DNA]</scope>
</reference>
<comment type="caution">
    <text evidence="1">The sequence shown here is derived from an EMBL/GenBank/DDBJ whole genome shotgun (WGS) entry which is preliminary data.</text>
</comment>
<evidence type="ECO:0008006" key="3">
    <source>
        <dbReference type="Google" id="ProtNLM"/>
    </source>
</evidence>
<dbReference type="EMBL" id="MHKI01000003">
    <property type="protein sequence ID" value="OGY88224.1"/>
    <property type="molecule type" value="Genomic_DNA"/>
</dbReference>
<protein>
    <recommendedName>
        <fullName evidence="3">HD domain-containing protein</fullName>
    </recommendedName>
</protein>
<proteinExistence type="predicted"/>
<dbReference type="AlphaFoldDB" id="A0A1G2BGD2"/>
<accession>A0A1G2BGD2</accession>
<sequence>MTTERTTIKSLEPNFASIITEVAGADQEKKDFITKWTNKILAVIALLKENGKIAESINLNKELREWIKHPDHGISHCYSLLQGASYLLADDDSGQEVDKEVLELAIVGHDFAQMLPAIDFKTGEKNESLGDMRLQHELHIAQLIYLFGDELDLVKGHDRRKLISALRFHDFDYKLKPNDERYKKLVDFYQNYPVGAILHDADRLFGAGFFLKPEQLAGDSLERNITNGRGKNGWYICRNDLNGEQINKWQYGDRWFSSGTAAVGSEIYQTPYFTAKAKKLGQAKQDYFPQVAEQVYGSLYNKTADQILKWKEAVAQGQAVGVQLTGKEQAPQKIEQVENIVDFMQEVYNRPLKLPSKYKRDYYHEDDARGFMVVITIPEQEEIIIDPSVGKYAAKNDKIGFLRAVMNNINAWKTE</sequence>
<organism evidence="1 2">
    <name type="scientific">Candidatus Kerfeldbacteria bacterium RIFOXYB2_FULL_38_14</name>
    <dbReference type="NCBI Taxonomy" id="1798547"/>
    <lineage>
        <taxon>Bacteria</taxon>
        <taxon>Candidatus Kerfeldiibacteriota</taxon>
    </lineage>
</organism>
<evidence type="ECO:0000313" key="2">
    <source>
        <dbReference type="Proteomes" id="UP000176420"/>
    </source>
</evidence>
<dbReference type="Proteomes" id="UP000176420">
    <property type="component" value="Unassembled WGS sequence"/>
</dbReference>
<dbReference type="Gene3D" id="1.10.3210.10">
    <property type="entry name" value="Hypothetical protein af1432"/>
    <property type="match status" value="1"/>
</dbReference>
<evidence type="ECO:0000313" key="1">
    <source>
        <dbReference type="EMBL" id="OGY88224.1"/>
    </source>
</evidence>
<name>A0A1G2BGD2_9BACT</name>